<protein>
    <submittedName>
        <fullName evidence="1">Uncharacterized protein</fullName>
    </submittedName>
</protein>
<proteinExistence type="predicted"/>
<gene>
    <name evidence="1" type="ORF">LCGC14_0298030</name>
</gene>
<name>A0A0F9TW57_9ZZZZ</name>
<dbReference type="AlphaFoldDB" id="A0A0F9TW57"/>
<sequence length="70" mass="8164">MARCIRCGVYMGRMGRRICGECMQEWKQRRTDTFAQAVEELGPLTAKTHKVILKRVKHLERAAKKEKSNE</sequence>
<evidence type="ECO:0000313" key="1">
    <source>
        <dbReference type="EMBL" id="KKN83564.1"/>
    </source>
</evidence>
<organism evidence="1">
    <name type="scientific">marine sediment metagenome</name>
    <dbReference type="NCBI Taxonomy" id="412755"/>
    <lineage>
        <taxon>unclassified sequences</taxon>
        <taxon>metagenomes</taxon>
        <taxon>ecological metagenomes</taxon>
    </lineage>
</organism>
<comment type="caution">
    <text evidence="1">The sequence shown here is derived from an EMBL/GenBank/DDBJ whole genome shotgun (WGS) entry which is preliminary data.</text>
</comment>
<accession>A0A0F9TW57</accession>
<dbReference type="EMBL" id="LAZR01000183">
    <property type="protein sequence ID" value="KKN83564.1"/>
    <property type="molecule type" value="Genomic_DNA"/>
</dbReference>
<reference evidence="1" key="1">
    <citation type="journal article" date="2015" name="Nature">
        <title>Complex archaea that bridge the gap between prokaryotes and eukaryotes.</title>
        <authorList>
            <person name="Spang A."/>
            <person name="Saw J.H."/>
            <person name="Jorgensen S.L."/>
            <person name="Zaremba-Niedzwiedzka K."/>
            <person name="Martijn J."/>
            <person name="Lind A.E."/>
            <person name="van Eijk R."/>
            <person name="Schleper C."/>
            <person name="Guy L."/>
            <person name="Ettema T.J."/>
        </authorList>
    </citation>
    <scope>NUCLEOTIDE SEQUENCE</scope>
</reference>